<keyword evidence="4" id="KW-1185">Reference proteome</keyword>
<dbReference type="Proteomes" id="UP000192634">
    <property type="component" value="Unassembled WGS sequence"/>
</dbReference>
<organism evidence="1 4">
    <name type="scientific">Janibacter indicus</name>
    <dbReference type="NCBI Taxonomy" id="857417"/>
    <lineage>
        <taxon>Bacteria</taxon>
        <taxon>Bacillati</taxon>
        <taxon>Actinomycetota</taxon>
        <taxon>Actinomycetes</taxon>
        <taxon>Micrococcales</taxon>
        <taxon>Intrasporangiaceae</taxon>
        <taxon>Janibacter</taxon>
    </lineage>
</organism>
<dbReference type="Proteomes" id="UP000593998">
    <property type="component" value="Chromosome"/>
</dbReference>
<dbReference type="InterPro" id="IPR003749">
    <property type="entry name" value="ThiS/MoaD-like"/>
</dbReference>
<dbReference type="Proteomes" id="UP000182938">
    <property type="component" value="Chromosome"/>
</dbReference>
<protein>
    <submittedName>
        <fullName evidence="2">MoaD/ThiS family protein</fullName>
    </submittedName>
    <submittedName>
        <fullName evidence="3">Molybdopterin converting factor, small subunit</fullName>
    </submittedName>
    <submittedName>
        <fullName evidence="1">Molybdopterin synthase sulfur carrier subunit</fullName>
    </submittedName>
</protein>
<reference evidence="2 6" key="3">
    <citation type="submission" date="2020-10" db="EMBL/GenBank/DDBJ databases">
        <title>Janibacter indicus TT2 genome sequence.</title>
        <authorList>
            <person name="Lee K."/>
            <person name="Ganzorig M."/>
        </authorList>
    </citation>
    <scope>NUCLEOTIDE SEQUENCE [LARGE SCALE GENOMIC DNA]</scope>
    <source>
        <strain evidence="2 6">TT2</strain>
    </source>
</reference>
<dbReference type="Pfam" id="PF02597">
    <property type="entry name" value="ThiS"/>
    <property type="match status" value="1"/>
</dbReference>
<dbReference type="SUPFAM" id="SSF54285">
    <property type="entry name" value="MoaD/ThiS"/>
    <property type="match status" value="1"/>
</dbReference>
<reference evidence="3 5" key="2">
    <citation type="submission" date="2017-04" db="EMBL/GenBank/DDBJ databases">
        <authorList>
            <person name="Afonso C.L."/>
            <person name="Miller P.J."/>
            <person name="Scott M.A."/>
            <person name="Spackman E."/>
            <person name="Goraichik I."/>
            <person name="Dimitrov K.M."/>
            <person name="Suarez D.L."/>
            <person name="Swayne D.E."/>
        </authorList>
    </citation>
    <scope>NUCLEOTIDE SEQUENCE [LARGE SCALE GENOMIC DNA]</scope>
    <source>
        <strain evidence="3 5">CGMCC 1.12511</strain>
    </source>
</reference>
<sequence>MSSTTIRYFAGAAEAAGTDEEQLDGATVGEVLAAARRAHGDRLSEVLERCSVLHAGRYVDDDSTPVTAGATIDVLPPFAGG</sequence>
<accession>A0A1W2CG67</accession>
<proteinExistence type="predicted"/>
<evidence type="ECO:0000313" key="5">
    <source>
        <dbReference type="Proteomes" id="UP000192634"/>
    </source>
</evidence>
<name>A0A1L3MHK0_9MICO</name>
<dbReference type="EMBL" id="CP062789">
    <property type="protein sequence ID" value="QOK21840.1"/>
    <property type="molecule type" value="Genomic_DNA"/>
</dbReference>
<evidence type="ECO:0000313" key="4">
    <source>
        <dbReference type="Proteomes" id="UP000182938"/>
    </source>
</evidence>
<dbReference type="Gene3D" id="3.10.20.30">
    <property type="match status" value="1"/>
</dbReference>
<dbReference type="AlphaFoldDB" id="A0A1L3MHK0"/>
<gene>
    <name evidence="1" type="ORF">ASJ30_10525</name>
    <name evidence="2" type="ORF">IGS73_11965</name>
    <name evidence="3" type="ORF">SAMN06296429_111107</name>
</gene>
<dbReference type="CDD" id="cd00754">
    <property type="entry name" value="Ubl_MoaD"/>
    <property type="match status" value="1"/>
</dbReference>
<dbReference type="EMBL" id="FWXN01000011">
    <property type="protein sequence ID" value="SMC84257.1"/>
    <property type="molecule type" value="Genomic_DNA"/>
</dbReference>
<evidence type="ECO:0000313" key="6">
    <source>
        <dbReference type="Proteomes" id="UP000593998"/>
    </source>
</evidence>
<accession>A0A1L3MHK0</accession>
<evidence type="ECO:0000313" key="2">
    <source>
        <dbReference type="EMBL" id="QOK21840.1"/>
    </source>
</evidence>
<reference evidence="1 4" key="1">
    <citation type="submission" date="2015-11" db="EMBL/GenBank/DDBJ databases">
        <authorList>
            <person name="Zhang Y."/>
            <person name="Guo Z."/>
        </authorList>
    </citation>
    <scope>NUCLEOTIDE SEQUENCE [LARGE SCALE GENOMIC DNA]</scope>
    <source>
        <strain evidence="1 4">YFY001</strain>
    </source>
</reference>
<evidence type="ECO:0000313" key="1">
    <source>
        <dbReference type="EMBL" id="APH01907.1"/>
    </source>
</evidence>
<dbReference type="EMBL" id="CP013290">
    <property type="protein sequence ID" value="APH01907.1"/>
    <property type="molecule type" value="Genomic_DNA"/>
</dbReference>
<dbReference type="RefSeq" id="WP_007925982.1">
    <property type="nucleotide sequence ID" value="NZ_CBDRLL010000008.1"/>
</dbReference>
<evidence type="ECO:0000313" key="3">
    <source>
        <dbReference type="EMBL" id="SMC84257.1"/>
    </source>
</evidence>
<dbReference type="OrthoDB" id="4331766at2"/>
<dbReference type="KEGG" id="jte:ASJ30_10525"/>
<dbReference type="InterPro" id="IPR016155">
    <property type="entry name" value="Mopterin_synth/thiamin_S_b"/>
</dbReference>
<dbReference type="InterPro" id="IPR012675">
    <property type="entry name" value="Beta-grasp_dom_sf"/>
</dbReference>